<feature type="domain" description="VWFA" evidence="3">
    <location>
        <begin position="777"/>
        <end position="1006"/>
    </location>
</feature>
<dbReference type="Pfam" id="PF17802">
    <property type="entry name" value="SpaA"/>
    <property type="match status" value="1"/>
</dbReference>
<dbReference type="InterPro" id="IPR041033">
    <property type="entry name" value="SpaA_PFL_dom_1"/>
</dbReference>
<sequence>MTKDLVTQVKQYLSGHKRRNRFAAILCVLSLTTVLGVSLMMTMPAISLEQAEPLLETDVTSAVQGAGITVRVTAAAQPKQDETYFLLSSENWNAGLADIHEFTGDVAEVAADDGSILELHRVPGENGDADYWFCLEQGRAVSFDLHCAVREAAAQPEDVTKPGEDPAAPADEPEPAQPEAESSAPEEENSASAPGEEPAQAGEEAADEPEPTQPEDAALPEAESSAPEEKNSASAPGEEPAQAGKEATDEVVVEADKSGEKPAAPADGPELAQPEDVAPPEAESSASEEENSEENSASAPEEEPAQEVQPEAVASMTITAGGGGTLDEAAAAVEGRKADAEYRPLVLTWLAEEPLAEQTLTASLFTDETGEHPLAGEGTLITVSGALPQGASVRAYPVPVQMEDATVLGAYDITIYRPDGSAFEPRAGLPLTVEIRLPQMAADGAPPADYAVYYVPESGGPEGIEATAEDGGVRFSASHFSTYAVVSPAAEAPAGDMNLQVVKQWSDGNSAHSGDSVEVRLYANSEPTGRTLTLNAGNEWTGAFEGLSPEDAEGQPIDYSVREEDVAGYLAAYHTETIPGGDTWEEVTTLEDGGVYRFVADGQALACYSSGNSLQAAQDDAADELQQWTATAVDGGFRLANVSRGNRWIRYNSGFTTATNAGNSSALQLDASGRLYYASRNSTRYVRVWPILGTIDDTTSSSLATRFTVYKKGEARPDSYKVTITNWKVEEPLDDFKLQHHKRVDYLGDGQNPDTALTGDGFYRLYLDISGRQQPVDLLLVVDQSNSMQENEDMRDDEGNRINRIAAVNNLLSGNDGFIRTFLSLNEQNQIAISTFGGKFYKNGVDGDRFTDTDYADGYRYTTDSSVYRGWGRDGDATDLKALVDGTNYEAGLLRAEEMFSLPAVQNNGHKKIMVFLSDGGPTYYIDDDGDRQGDGSTENVREVISGTEDAVDAFCTANSGVTIYSIGFGSSLNADVLEYMAKRGNGAYYAAANFSGLEEALAQVIQQSKNTDVTISDSMSAYVRLPEGQSDVKMTMKAPNSEEPVVLYENGAVTEAGEGILEDVIYTPSQEEDSTGTVEARFCEGYFLNAAYVYTLSFNVEVTEAAYQKYLETGEYPHIGDPDTDYGEDGASAGQAGFRSNLSAEVSYVVDGSAYSEQYGHPVVQIVTGELAIVKHGETADGPLLPGAGFALYRAELVDGEWVKTGDALREGATSATGTLTFTGLLPGRYLLYETQAPTGYKLPKEPWRVEVTAQGVSVEGLTPSDGAYAIINAVSYVLPSTGGRGAAPVCLTGLLLAAGSYLLLKKHRSRRSMRGD</sequence>
<keyword evidence="2" id="KW-1133">Transmembrane helix</keyword>
<feature type="compositionally biased region" description="Low complexity" evidence="1">
    <location>
        <begin position="190"/>
        <end position="203"/>
    </location>
</feature>
<evidence type="ECO:0000256" key="2">
    <source>
        <dbReference type="SAM" id="Phobius"/>
    </source>
</evidence>
<evidence type="ECO:0000256" key="1">
    <source>
        <dbReference type="SAM" id="MobiDB-lite"/>
    </source>
</evidence>
<dbReference type="Gene3D" id="2.60.40.10">
    <property type="entry name" value="Immunoglobulins"/>
    <property type="match status" value="1"/>
</dbReference>
<feature type="region of interest" description="Disordered" evidence="1">
    <location>
        <begin position="154"/>
        <end position="309"/>
    </location>
</feature>
<protein>
    <submittedName>
        <fullName evidence="4">Cna B-type domain-containing protein</fullName>
    </submittedName>
</protein>
<feature type="compositionally biased region" description="Low complexity" evidence="1">
    <location>
        <begin position="214"/>
        <end position="225"/>
    </location>
</feature>
<feature type="transmembrane region" description="Helical" evidence="2">
    <location>
        <begin position="1287"/>
        <end position="1306"/>
    </location>
</feature>
<dbReference type="Gene3D" id="2.60.40.1140">
    <property type="entry name" value="Collagen-binding surface protein Cna, B-type domain"/>
    <property type="match status" value="1"/>
</dbReference>
<organism evidence="4 5">
    <name type="scientific">Ligaoa zhengdingensis</name>
    <dbReference type="NCBI Taxonomy" id="2763658"/>
    <lineage>
        <taxon>Bacteria</taxon>
        <taxon>Bacillati</taxon>
        <taxon>Bacillota</taxon>
        <taxon>Clostridia</taxon>
        <taxon>Eubacteriales</taxon>
        <taxon>Oscillospiraceae</taxon>
        <taxon>Ligaoa</taxon>
    </lineage>
</organism>
<reference evidence="4" key="1">
    <citation type="submission" date="2020-08" db="EMBL/GenBank/DDBJ databases">
        <title>Genome public.</title>
        <authorList>
            <person name="Liu C."/>
            <person name="Sun Q."/>
        </authorList>
    </citation>
    <scope>NUCLEOTIDE SEQUENCE</scope>
    <source>
        <strain evidence="4">NSJ-31</strain>
    </source>
</reference>
<dbReference type="CDD" id="cd00198">
    <property type="entry name" value="vWFA"/>
    <property type="match status" value="1"/>
</dbReference>
<dbReference type="InterPro" id="IPR002035">
    <property type="entry name" value="VWF_A"/>
</dbReference>
<dbReference type="InterPro" id="IPR036465">
    <property type="entry name" value="vWFA_dom_sf"/>
</dbReference>
<keyword evidence="2" id="KW-0812">Transmembrane</keyword>
<dbReference type="InterPro" id="IPR008454">
    <property type="entry name" value="Collagen-bd_Cna-like_B-typ_dom"/>
</dbReference>
<dbReference type="SMART" id="SM00327">
    <property type="entry name" value="VWA"/>
    <property type="match status" value="1"/>
</dbReference>
<feature type="transmembrane region" description="Helical" evidence="2">
    <location>
        <begin position="21"/>
        <end position="41"/>
    </location>
</feature>
<dbReference type="PROSITE" id="PS50234">
    <property type="entry name" value="VWFA"/>
    <property type="match status" value="1"/>
</dbReference>
<dbReference type="SUPFAM" id="SSF49478">
    <property type="entry name" value="Cna protein B-type domain"/>
    <property type="match status" value="1"/>
</dbReference>
<evidence type="ECO:0000313" key="4">
    <source>
        <dbReference type="EMBL" id="MBC8546845.1"/>
    </source>
</evidence>
<dbReference type="EMBL" id="JACRST010000010">
    <property type="protein sequence ID" value="MBC8546845.1"/>
    <property type="molecule type" value="Genomic_DNA"/>
</dbReference>
<dbReference type="Pfam" id="PF24558">
    <property type="entry name" value="DUF7604"/>
    <property type="match status" value="1"/>
</dbReference>
<dbReference type="Gene3D" id="3.40.50.410">
    <property type="entry name" value="von Willebrand factor, type A domain"/>
    <property type="match status" value="1"/>
</dbReference>
<accession>A0A926I4X1</accession>
<keyword evidence="5" id="KW-1185">Reference proteome</keyword>
<dbReference type="SUPFAM" id="SSF53300">
    <property type="entry name" value="vWA-like"/>
    <property type="match status" value="1"/>
</dbReference>
<dbReference type="RefSeq" id="WP_249282920.1">
    <property type="nucleotide sequence ID" value="NZ_JACRST010000010.1"/>
</dbReference>
<dbReference type="CDD" id="cd00222">
    <property type="entry name" value="CollagenBindB"/>
    <property type="match status" value="1"/>
</dbReference>
<gene>
    <name evidence="4" type="ORF">H8711_07850</name>
</gene>
<dbReference type="Proteomes" id="UP000653127">
    <property type="component" value="Unassembled WGS sequence"/>
</dbReference>
<evidence type="ECO:0000313" key="5">
    <source>
        <dbReference type="Proteomes" id="UP000653127"/>
    </source>
</evidence>
<evidence type="ECO:0000259" key="3">
    <source>
        <dbReference type="PROSITE" id="PS50234"/>
    </source>
</evidence>
<comment type="caution">
    <text evidence="4">The sequence shown here is derived from an EMBL/GenBank/DDBJ whole genome shotgun (WGS) entry which is preliminary data.</text>
</comment>
<dbReference type="InterPro" id="IPR055384">
    <property type="entry name" value="DUF7604"/>
</dbReference>
<proteinExistence type="predicted"/>
<dbReference type="Pfam" id="PF05738">
    <property type="entry name" value="Cna_B"/>
    <property type="match status" value="1"/>
</dbReference>
<dbReference type="InterPro" id="IPR013783">
    <property type="entry name" value="Ig-like_fold"/>
</dbReference>
<keyword evidence="2" id="KW-0472">Membrane</keyword>
<name>A0A926I4X1_9FIRM</name>